<organism evidence="2 3">
    <name type="scientific">Streptomyces violascens</name>
    <dbReference type="NCBI Taxonomy" id="67381"/>
    <lineage>
        <taxon>Bacteria</taxon>
        <taxon>Bacillati</taxon>
        <taxon>Actinomycetota</taxon>
        <taxon>Actinomycetes</taxon>
        <taxon>Kitasatosporales</taxon>
        <taxon>Streptomycetaceae</taxon>
        <taxon>Streptomyces</taxon>
    </lineage>
</organism>
<dbReference type="PANTHER" id="PTHR48094:SF22">
    <property type="entry name" value="DJ-1_PFPI DOMAIN-CONTAINING PROTEIN"/>
    <property type="match status" value="1"/>
</dbReference>
<evidence type="ECO:0000313" key="3">
    <source>
        <dbReference type="Proteomes" id="UP001050808"/>
    </source>
</evidence>
<dbReference type="CDD" id="cd03141">
    <property type="entry name" value="GATase1_Hsp31_like"/>
    <property type="match status" value="1"/>
</dbReference>
<dbReference type="EMBL" id="BNDY01000017">
    <property type="protein sequence ID" value="GHI40456.1"/>
    <property type="molecule type" value="Genomic_DNA"/>
</dbReference>
<dbReference type="InterPro" id="IPR029062">
    <property type="entry name" value="Class_I_gatase-like"/>
</dbReference>
<feature type="domain" description="DJ-1/PfpI" evidence="1">
    <location>
        <begin position="30"/>
        <end position="230"/>
    </location>
</feature>
<dbReference type="Gene3D" id="3.40.50.880">
    <property type="match status" value="1"/>
</dbReference>
<name>A0ABQ3QT52_9ACTN</name>
<evidence type="ECO:0000259" key="1">
    <source>
        <dbReference type="Pfam" id="PF01965"/>
    </source>
</evidence>
<sequence length="245" mass="25858">MSRILIMLSAASRISLADGSSRPIGFWPEELVEPVRVFGRAGVDVTLATPGGKPAVADSAGFTPEGAGLSAARCDELRRCVEALKSQLDAPHALERLSAESFDAVFVPGGYAPMADLWTDPACGNLLTGFHDTLKPIAAVCHGPVALLSCSATAGRWPFVGYRMTAFTDIEEKDVGLLDILPWTAQKALTKQGARFICASEPWKEHVVRDRHLLTGQNPASANPLAGSLLSALSAIPKGRRGNAG</sequence>
<dbReference type="PANTHER" id="PTHR48094">
    <property type="entry name" value="PROTEIN/NUCLEIC ACID DEGLYCASE DJ-1-RELATED"/>
    <property type="match status" value="1"/>
</dbReference>
<dbReference type="InterPro" id="IPR050325">
    <property type="entry name" value="Prot/Nucl_acid_deglycase"/>
</dbReference>
<protein>
    <submittedName>
        <fullName evidence="2">Thiazole biosynthesis protein ThiJ</fullName>
    </submittedName>
</protein>
<evidence type="ECO:0000313" key="2">
    <source>
        <dbReference type="EMBL" id="GHI40456.1"/>
    </source>
</evidence>
<dbReference type="RefSeq" id="WP_226599216.1">
    <property type="nucleotide sequence ID" value="NZ_BNDY01000017.1"/>
</dbReference>
<accession>A0ABQ3QT52</accession>
<proteinExistence type="predicted"/>
<dbReference type="Proteomes" id="UP001050808">
    <property type="component" value="Unassembled WGS sequence"/>
</dbReference>
<comment type="caution">
    <text evidence="2">The sequence shown here is derived from an EMBL/GenBank/DDBJ whole genome shotgun (WGS) entry which is preliminary data.</text>
</comment>
<gene>
    <name evidence="2" type="ORF">Sviol_48640</name>
</gene>
<reference evidence="2" key="1">
    <citation type="submission" date="2024-05" db="EMBL/GenBank/DDBJ databases">
        <title>Whole genome shotgun sequence of Streptomyces violascens NBRC 12920.</title>
        <authorList>
            <person name="Komaki H."/>
            <person name="Tamura T."/>
        </authorList>
    </citation>
    <scope>NUCLEOTIDE SEQUENCE</scope>
    <source>
        <strain evidence="2">NBRC 12920</strain>
    </source>
</reference>
<dbReference type="SUPFAM" id="SSF52317">
    <property type="entry name" value="Class I glutamine amidotransferase-like"/>
    <property type="match status" value="1"/>
</dbReference>
<keyword evidence="3" id="KW-1185">Reference proteome</keyword>
<dbReference type="Pfam" id="PF01965">
    <property type="entry name" value="DJ-1_PfpI"/>
    <property type="match status" value="1"/>
</dbReference>
<dbReference type="InterPro" id="IPR002818">
    <property type="entry name" value="DJ-1/PfpI"/>
</dbReference>